<evidence type="ECO:0008006" key="2">
    <source>
        <dbReference type="Google" id="ProtNLM"/>
    </source>
</evidence>
<dbReference type="AlphaFoldDB" id="X1Q5X5"/>
<evidence type="ECO:0000313" key="1">
    <source>
        <dbReference type="EMBL" id="GAI63917.1"/>
    </source>
</evidence>
<dbReference type="EMBL" id="BARW01003147">
    <property type="protein sequence ID" value="GAI63917.1"/>
    <property type="molecule type" value="Genomic_DNA"/>
</dbReference>
<proteinExistence type="predicted"/>
<protein>
    <recommendedName>
        <fullName evidence="2">DUF5131 family protein</fullName>
    </recommendedName>
</protein>
<feature type="non-terminal residue" evidence="1">
    <location>
        <position position="1"/>
    </location>
</feature>
<comment type="caution">
    <text evidence="1">The sequence shown here is derived from an EMBL/GenBank/DDBJ whole genome shotgun (WGS) entry which is preliminary data.</text>
</comment>
<gene>
    <name evidence="1" type="ORF">S12H4_08219</name>
</gene>
<accession>X1Q5X5</accession>
<name>X1Q5X5_9ZZZZ</name>
<dbReference type="InterPro" id="IPR011101">
    <property type="entry name" value="DUF5131"/>
</dbReference>
<dbReference type="Pfam" id="PF07505">
    <property type="entry name" value="DUF5131"/>
    <property type="match status" value="1"/>
</dbReference>
<sequence>DDLKVILGIGKKIETKIKDFEPIFLESNFNKEFPQKTQKIFIDSMSEIRFWREEWLLKIFKKIEEYPQHNFQFLTKYPYIYHRYEFPSGSWLGFTVNNMKDLADGIPHIEKVRTMNLSEKYLYYICIEPILEEINPLGILFIDWVILGAETGNRKNKIIPKREWIEKIADYCKRDKIPIYLKGSLRDIYPEEIKEFPKVN</sequence>
<organism evidence="1">
    <name type="scientific">marine sediment metagenome</name>
    <dbReference type="NCBI Taxonomy" id="412755"/>
    <lineage>
        <taxon>unclassified sequences</taxon>
        <taxon>metagenomes</taxon>
        <taxon>ecological metagenomes</taxon>
    </lineage>
</organism>
<reference evidence="1" key="1">
    <citation type="journal article" date="2014" name="Front. Microbiol.">
        <title>High frequency of phylogenetically diverse reductive dehalogenase-homologous genes in deep subseafloor sedimentary metagenomes.</title>
        <authorList>
            <person name="Kawai M."/>
            <person name="Futagami T."/>
            <person name="Toyoda A."/>
            <person name="Takaki Y."/>
            <person name="Nishi S."/>
            <person name="Hori S."/>
            <person name="Arai W."/>
            <person name="Tsubouchi T."/>
            <person name="Morono Y."/>
            <person name="Uchiyama I."/>
            <person name="Ito T."/>
            <person name="Fujiyama A."/>
            <person name="Inagaki F."/>
            <person name="Takami H."/>
        </authorList>
    </citation>
    <scope>NUCLEOTIDE SEQUENCE</scope>
    <source>
        <strain evidence="1">Expedition CK06-06</strain>
    </source>
</reference>